<proteinExistence type="predicted"/>
<dbReference type="EMBL" id="MOBP01000005">
    <property type="protein sequence ID" value="RON55995.1"/>
    <property type="molecule type" value="Genomic_DNA"/>
</dbReference>
<name>A0A423KNN0_9PSED</name>
<dbReference type="Proteomes" id="UP000283627">
    <property type="component" value="Unassembled WGS sequence"/>
</dbReference>
<evidence type="ECO:0000256" key="1">
    <source>
        <dbReference type="SAM" id="Coils"/>
    </source>
</evidence>
<dbReference type="RefSeq" id="WP_148053205.1">
    <property type="nucleotide sequence ID" value="NZ_MOBP01000005.1"/>
</dbReference>
<evidence type="ECO:0000313" key="2">
    <source>
        <dbReference type="EMBL" id="RON55995.1"/>
    </source>
</evidence>
<reference evidence="2 3" key="1">
    <citation type="submission" date="2016-10" db="EMBL/GenBank/DDBJ databases">
        <title>Comparative genome analysis of multiple Pseudomonas spp. focuses on biocontrol and plant growth promoting traits.</title>
        <authorList>
            <person name="Tao X.-Y."/>
            <person name="Taylor C.G."/>
        </authorList>
    </citation>
    <scope>NUCLEOTIDE SEQUENCE [LARGE SCALE GENOMIC DNA]</scope>
    <source>
        <strain evidence="2 3">39A2</strain>
    </source>
</reference>
<gene>
    <name evidence="2" type="ORF">BK665_08540</name>
</gene>
<keyword evidence="1" id="KW-0175">Coiled coil</keyword>
<dbReference type="AlphaFoldDB" id="A0A423KNN0"/>
<accession>A0A423KNN0</accession>
<evidence type="ECO:0000313" key="3">
    <source>
        <dbReference type="Proteomes" id="UP000283627"/>
    </source>
</evidence>
<dbReference type="OrthoDB" id="6064856at2"/>
<comment type="caution">
    <text evidence="2">The sequence shown here is derived from an EMBL/GenBank/DDBJ whole genome shotgun (WGS) entry which is preliminary data.</text>
</comment>
<protein>
    <submittedName>
        <fullName evidence="2">Uncharacterized protein</fullName>
    </submittedName>
</protein>
<organism evidence="2 3">
    <name type="scientific">Pseudomonas frederiksbergensis</name>
    <dbReference type="NCBI Taxonomy" id="104087"/>
    <lineage>
        <taxon>Bacteria</taxon>
        <taxon>Pseudomonadati</taxon>
        <taxon>Pseudomonadota</taxon>
        <taxon>Gammaproteobacteria</taxon>
        <taxon>Pseudomonadales</taxon>
        <taxon>Pseudomonadaceae</taxon>
        <taxon>Pseudomonas</taxon>
    </lineage>
</organism>
<sequence length="162" mass="18655">MNKAPPSGLIEHAKQRSLMVFNKLKSAINEIEVEIDANEGIYPYNGGKISQAELCRRAKINQVTLSTAAHRNTTRPMVEEWLTRIHNATISGRKSVRRAVTDRAEEWKSHHQAIAENYRIAELEMLDMRKNLRRLENENTALRDRLASYENSKILTPNFSKK</sequence>
<feature type="coiled-coil region" evidence="1">
    <location>
        <begin position="118"/>
        <end position="152"/>
    </location>
</feature>